<evidence type="ECO:0000313" key="19">
    <source>
        <dbReference type="Proteomes" id="UP000006875"/>
    </source>
</evidence>
<keyword evidence="9 15" id="KW-0540">Nuclease</keyword>
<protein>
    <recommendedName>
        <fullName evidence="15">Ribonuclease 3</fullName>
        <ecNumber evidence="15">3.1.26.3</ecNumber>
    </recommendedName>
    <alternativeName>
        <fullName evidence="15">Ribonuclease III</fullName>
        <shortName evidence="15">RNase III</shortName>
    </alternativeName>
</protein>
<dbReference type="GO" id="GO:0006364">
    <property type="term" value="P:rRNA processing"/>
    <property type="evidence" value="ECO:0007669"/>
    <property type="project" value="UniProtKB-UniRule"/>
</dbReference>
<evidence type="ECO:0000256" key="1">
    <source>
        <dbReference type="ARBA" id="ARBA00000109"/>
    </source>
</evidence>
<organism evidence="18 19">
    <name type="scientific">Ilyobacter polytropus (strain ATCC 51220 / DSM 2926 / LMG 16218 / CuHBu1)</name>
    <dbReference type="NCBI Taxonomy" id="572544"/>
    <lineage>
        <taxon>Bacteria</taxon>
        <taxon>Fusobacteriati</taxon>
        <taxon>Fusobacteriota</taxon>
        <taxon>Fusobacteriia</taxon>
        <taxon>Fusobacteriales</taxon>
        <taxon>Fusobacteriaceae</taxon>
        <taxon>Ilyobacter</taxon>
    </lineage>
</organism>
<evidence type="ECO:0000313" key="18">
    <source>
        <dbReference type="EMBL" id="ADO83286.1"/>
    </source>
</evidence>
<dbReference type="CDD" id="cd10845">
    <property type="entry name" value="DSRM_RNAse_III_family"/>
    <property type="match status" value="1"/>
</dbReference>
<dbReference type="InterPro" id="IPR036389">
    <property type="entry name" value="RNase_III_sf"/>
</dbReference>
<dbReference type="GO" id="GO:0003725">
    <property type="term" value="F:double-stranded RNA binding"/>
    <property type="evidence" value="ECO:0007669"/>
    <property type="project" value="TreeGrafter"/>
</dbReference>
<dbReference type="PANTHER" id="PTHR11207:SF0">
    <property type="entry name" value="RIBONUCLEASE 3"/>
    <property type="match status" value="1"/>
</dbReference>
<dbReference type="GO" id="GO:0019843">
    <property type="term" value="F:rRNA binding"/>
    <property type="evidence" value="ECO:0007669"/>
    <property type="project" value="UniProtKB-KW"/>
</dbReference>
<dbReference type="SMART" id="SM00358">
    <property type="entry name" value="DSRM"/>
    <property type="match status" value="1"/>
</dbReference>
<dbReference type="GO" id="GO:0005737">
    <property type="term" value="C:cytoplasm"/>
    <property type="evidence" value="ECO:0007669"/>
    <property type="project" value="UniProtKB-SubCell"/>
</dbReference>
<feature type="domain" description="RNase III" evidence="17">
    <location>
        <begin position="6"/>
        <end position="135"/>
    </location>
</feature>
<dbReference type="SUPFAM" id="SSF54768">
    <property type="entry name" value="dsRNA-binding domain-like"/>
    <property type="match status" value="1"/>
</dbReference>
<dbReference type="SUPFAM" id="SSF69065">
    <property type="entry name" value="RNase III domain-like"/>
    <property type="match status" value="1"/>
</dbReference>
<dbReference type="NCBIfam" id="TIGR02191">
    <property type="entry name" value="RNaseIII"/>
    <property type="match status" value="1"/>
</dbReference>
<dbReference type="RefSeq" id="WP_013387953.1">
    <property type="nucleotide sequence ID" value="NC_014632.1"/>
</dbReference>
<dbReference type="GO" id="GO:0006397">
    <property type="term" value="P:mRNA processing"/>
    <property type="evidence" value="ECO:0007669"/>
    <property type="project" value="UniProtKB-UniRule"/>
</dbReference>
<dbReference type="PROSITE" id="PS50137">
    <property type="entry name" value="DS_RBD"/>
    <property type="match status" value="1"/>
</dbReference>
<keyword evidence="7 15" id="KW-0507">mRNA processing</keyword>
<evidence type="ECO:0000256" key="8">
    <source>
        <dbReference type="ARBA" id="ARBA00022694"/>
    </source>
</evidence>
<evidence type="ECO:0000256" key="7">
    <source>
        <dbReference type="ARBA" id="ARBA00022664"/>
    </source>
</evidence>
<feature type="active site" evidence="15">
    <location>
        <position position="52"/>
    </location>
</feature>
<feature type="binding site" evidence="15">
    <location>
        <position position="124"/>
    </location>
    <ligand>
        <name>Mg(2+)</name>
        <dbReference type="ChEBI" id="CHEBI:18420"/>
    </ligand>
</feature>
<accession>E3H855</accession>
<keyword evidence="6 15" id="KW-0698">rRNA processing</keyword>
<dbReference type="SMART" id="SM00535">
    <property type="entry name" value="RIBOc"/>
    <property type="match status" value="1"/>
</dbReference>
<evidence type="ECO:0000256" key="15">
    <source>
        <dbReference type="HAMAP-Rule" id="MF_00104"/>
    </source>
</evidence>
<evidence type="ECO:0000256" key="9">
    <source>
        <dbReference type="ARBA" id="ARBA00022722"/>
    </source>
</evidence>
<comment type="subunit">
    <text evidence="4 15">Homodimer.</text>
</comment>
<dbReference type="GO" id="GO:0008033">
    <property type="term" value="P:tRNA processing"/>
    <property type="evidence" value="ECO:0007669"/>
    <property type="project" value="UniProtKB-KW"/>
</dbReference>
<comment type="cofactor">
    <cofactor evidence="15">
        <name>Mg(2+)</name>
        <dbReference type="ChEBI" id="CHEBI:18420"/>
    </cofactor>
</comment>
<dbReference type="GO" id="GO:0042802">
    <property type="term" value="F:identical protein binding"/>
    <property type="evidence" value="ECO:0007669"/>
    <property type="project" value="UniProtKB-ARBA"/>
</dbReference>
<evidence type="ECO:0000256" key="4">
    <source>
        <dbReference type="ARBA" id="ARBA00011738"/>
    </source>
</evidence>
<comment type="catalytic activity">
    <reaction evidence="1 15">
        <text>Endonucleolytic cleavage to 5'-phosphomonoester.</text>
        <dbReference type="EC" id="3.1.26.3"/>
    </reaction>
</comment>
<dbReference type="HAMAP" id="MF_00104">
    <property type="entry name" value="RNase_III"/>
    <property type="match status" value="1"/>
</dbReference>
<dbReference type="InterPro" id="IPR000999">
    <property type="entry name" value="RNase_III_dom"/>
</dbReference>
<evidence type="ECO:0000256" key="13">
    <source>
        <dbReference type="ARBA" id="ARBA00022842"/>
    </source>
</evidence>
<keyword evidence="15" id="KW-0699">rRNA-binding</keyword>
<dbReference type="OrthoDB" id="9805026at2"/>
<dbReference type="Gene3D" id="3.30.160.20">
    <property type="match status" value="1"/>
</dbReference>
<dbReference type="eggNOG" id="COG0571">
    <property type="taxonomic scope" value="Bacteria"/>
</dbReference>
<dbReference type="FunFam" id="1.10.1520.10:FF:000001">
    <property type="entry name" value="Ribonuclease 3"/>
    <property type="match status" value="1"/>
</dbReference>
<evidence type="ECO:0000256" key="10">
    <source>
        <dbReference type="ARBA" id="ARBA00022723"/>
    </source>
</evidence>
<dbReference type="GO" id="GO:0046872">
    <property type="term" value="F:metal ion binding"/>
    <property type="evidence" value="ECO:0007669"/>
    <property type="project" value="UniProtKB-KW"/>
</dbReference>
<feature type="binding site" evidence="15">
    <location>
        <position position="48"/>
    </location>
    <ligand>
        <name>Mg(2+)</name>
        <dbReference type="ChEBI" id="CHEBI:18420"/>
    </ligand>
</feature>
<evidence type="ECO:0000256" key="3">
    <source>
        <dbReference type="ARBA" id="ARBA00010183"/>
    </source>
</evidence>
<comment type="subcellular location">
    <subcellularLocation>
        <location evidence="2 15">Cytoplasm</location>
    </subcellularLocation>
</comment>
<dbReference type="GO" id="GO:0010468">
    <property type="term" value="P:regulation of gene expression"/>
    <property type="evidence" value="ECO:0007669"/>
    <property type="project" value="TreeGrafter"/>
</dbReference>
<dbReference type="Gene3D" id="1.10.1520.10">
    <property type="entry name" value="Ribonuclease III domain"/>
    <property type="match status" value="1"/>
</dbReference>
<dbReference type="AlphaFoldDB" id="E3H855"/>
<keyword evidence="11 15" id="KW-0255">Endonuclease</keyword>
<evidence type="ECO:0000256" key="6">
    <source>
        <dbReference type="ARBA" id="ARBA00022552"/>
    </source>
</evidence>
<evidence type="ECO:0000259" key="17">
    <source>
        <dbReference type="PROSITE" id="PS50142"/>
    </source>
</evidence>
<keyword evidence="5 15" id="KW-0963">Cytoplasm</keyword>
<keyword evidence="12 15" id="KW-0378">Hydrolase</keyword>
<dbReference type="HOGENOM" id="CLU_000907_1_3_0"/>
<evidence type="ECO:0000256" key="11">
    <source>
        <dbReference type="ARBA" id="ARBA00022759"/>
    </source>
</evidence>
<feature type="domain" description="DRBM" evidence="16">
    <location>
        <begin position="162"/>
        <end position="231"/>
    </location>
</feature>
<evidence type="ECO:0000259" key="16">
    <source>
        <dbReference type="PROSITE" id="PS50137"/>
    </source>
</evidence>
<dbReference type="InterPro" id="IPR011907">
    <property type="entry name" value="RNase_III"/>
</dbReference>
<dbReference type="GO" id="GO:0004525">
    <property type="term" value="F:ribonuclease III activity"/>
    <property type="evidence" value="ECO:0007669"/>
    <property type="project" value="UniProtKB-UniRule"/>
</dbReference>
<evidence type="ECO:0000256" key="2">
    <source>
        <dbReference type="ARBA" id="ARBA00004496"/>
    </source>
</evidence>
<dbReference type="STRING" id="572544.Ilyop_1506"/>
<dbReference type="PANTHER" id="PTHR11207">
    <property type="entry name" value="RIBONUCLEASE III"/>
    <property type="match status" value="1"/>
</dbReference>
<comment type="function">
    <text evidence="15">Digests double-stranded RNA. Involved in the processing of primary rRNA transcript to yield the immediate precursors to the large and small rRNAs (23S and 16S). Processes some mRNAs, and tRNAs when they are encoded in the rRNA operon. Processes pre-crRNA and tracrRNA of type II CRISPR loci if present in the organism.</text>
</comment>
<keyword evidence="13 15" id="KW-0460">Magnesium</keyword>
<feature type="active site" evidence="15">
    <location>
        <position position="124"/>
    </location>
</feature>
<dbReference type="Proteomes" id="UP000006875">
    <property type="component" value="Chromosome"/>
</dbReference>
<gene>
    <name evidence="15" type="primary">rnc</name>
    <name evidence="18" type="ordered locus">Ilyop_1506</name>
</gene>
<proteinExistence type="inferred from homology"/>
<keyword evidence="19" id="KW-1185">Reference proteome</keyword>
<keyword evidence="14 15" id="KW-0694">RNA-binding</keyword>
<dbReference type="PROSITE" id="PS50142">
    <property type="entry name" value="RNASE_3_2"/>
    <property type="match status" value="1"/>
</dbReference>
<reference evidence="18 19" key="1">
    <citation type="journal article" date="2010" name="Stand. Genomic Sci.">
        <title>Complete genome sequence of Ilyobacter polytropus type strain (CuHbu1).</title>
        <authorList>
            <person name="Sikorski J."/>
            <person name="Chertkov O."/>
            <person name="Lapidus A."/>
            <person name="Nolan M."/>
            <person name="Lucas S."/>
            <person name="Del Rio T.G."/>
            <person name="Tice H."/>
            <person name="Cheng J.F."/>
            <person name="Tapia R."/>
            <person name="Han C."/>
            <person name="Goodwin L."/>
            <person name="Pitluck S."/>
            <person name="Liolios K."/>
            <person name="Ivanova N."/>
            <person name="Mavromatis K."/>
            <person name="Mikhailova N."/>
            <person name="Pati A."/>
            <person name="Chen A."/>
            <person name="Palaniappan K."/>
            <person name="Land M."/>
            <person name="Hauser L."/>
            <person name="Chang Y.J."/>
            <person name="Jeffries C.D."/>
            <person name="Brambilla E."/>
            <person name="Yasawong M."/>
            <person name="Rohde M."/>
            <person name="Pukall R."/>
            <person name="Spring S."/>
            <person name="Goker M."/>
            <person name="Woyke T."/>
            <person name="Bristow J."/>
            <person name="Eisen J.A."/>
            <person name="Markowitz V."/>
            <person name="Hugenholtz P."/>
            <person name="Kyrpides N.C."/>
            <person name="Klenk H.P."/>
        </authorList>
    </citation>
    <scope>NUCLEOTIDE SEQUENCE [LARGE SCALE GENOMIC DNA]</scope>
    <source>
        <strain evidence="19">ATCC 51220 / DSM 2926 / LMG 16218 / CuHBu1</strain>
    </source>
</reference>
<dbReference type="EC" id="3.1.26.3" evidence="15"/>
<dbReference type="FunFam" id="3.30.160.20:FF:000003">
    <property type="entry name" value="Ribonuclease 3"/>
    <property type="match status" value="1"/>
</dbReference>
<feature type="binding site" evidence="15">
    <location>
        <position position="121"/>
    </location>
    <ligand>
        <name>Mg(2+)</name>
        <dbReference type="ChEBI" id="CHEBI:18420"/>
    </ligand>
</feature>
<dbReference type="CDD" id="cd00593">
    <property type="entry name" value="RIBOc"/>
    <property type="match status" value="1"/>
</dbReference>
<evidence type="ECO:0000256" key="5">
    <source>
        <dbReference type="ARBA" id="ARBA00022490"/>
    </source>
</evidence>
<dbReference type="InterPro" id="IPR014720">
    <property type="entry name" value="dsRBD_dom"/>
</dbReference>
<dbReference type="Pfam" id="PF00035">
    <property type="entry name" value="dsrm"/>
    <property type="match status" value="1"/>
</dbReference>
<evidence type="ECO:0000256" key="12">
    <source>
        <dbReference type="ARBA" id="ARBA00022801"/>
    </source>
</evidence>
<dbReference type="EMBL" id="CP002281">
    <property type="protein sequence ID" value="ADO83286.1"/>
    <property type="molecule type" value="Genomic_DNA"/>
</dbReference>
<keyword evidence="8 15" id="KW-0819">tRNA processing</keyword>
<sequence>MGESCFVELEKKLKYTFKSKKLLKHALIHRSYGNENWDYKKVNNERLELLGDAVLDLVVTEYLYLHFTSSSEGDLAKLKSMIVSEPVLAKISRKLGVGNHLLLSKGEELTGGRDRSSILGDVFEAILGAVYLDSDFMLAKEFAIKHLKRFIDHIDENEDLIDFKTILQEFSQREYKVIPSYEVIKEMGPDHRKSFEIAVKINDELMGLGTGRNKKSAEQSAARNACRKLGVKAYEAL</sequence>
<name>E3H855_ILYPC</name>
<keyword evidence="10 15" id="KW-0479">Metal-binding</keyword>
<dbReference type="KEGG" id="ipo:Ilyop_1506"/>
<dbReference type="Pfam" id="PF14622">
    <property type="entry name" value="Ribonucleas_3_3"/>
    <property type="match status" value="1"/>
</dbReference>
<evidence type="ECO:0000256" key="14">
    <source>
        <dbReference type="ARBA" id="ARBA00022884"/>
    </source>
</evidence>
<comment type="similarity">
    <text evidence="3">Belongs to the ribonuclease III family.</text>
</comment>